<dbReference type="Gene3D" id="3.30.565.10">
    <property type="entry name" value="Histidine kinase-like ATPase, C-terminal domain"/>
    <property type="match status" value="1"/>
</dbReference>
<name>A0A2U1T0Q1_9MICO</name>
<accession>A0A2U1T0Q1</accession>
<evidence type="ECO:0000256" key="5">
    <source>
        <dbReference type="SAM" id="Phobius"/>
    </source>
</evidence>
<evidence type="ECO:0000256" key="3">
    <source>
        <dbReference type="ARBA" id="ARBA00023012"/>
    </source>
</evidence>
<feature type="domain" description="Histidine kinase/HSP90-like ATPase" evidence="6">
    <location>
        <begin position="279"/>
        <end position="368"/>
    </location>
</feature>
<organism evidence="7 8">
    <name type="scientific">Homoserinimonas hongtaonis</name>
    <dbReference type="NCBI Taxonomy" id="2079791"/>
    <lineage>
        <taxon>Bacteria</taxon>
        <taxon>Bacillati</taxon>
        <taxon>Actinomycetota</taxon>
        <taxon>Actinomycetes</taxon>
        <taxon>Micrococcales</taxon>
        <taxon>Microbacteriaceae</taxon>
        <taxon>Homoserinimonas</taxon>
    </lineage>
</organism>
<sequence>MALAAIVAGLFITLGFASAYPTRVLWPAMLALLCMLPALAWVDKKATPLAGIVYLVVGAASAFVYVVVLATQMGDVIGDAAFWYSPAKMAVVLVAGPGLGLLAGLGWTFGGFIVAEGAAAAALLVAGRPVLFDPFNLGLLAEAIAICILAYVTARRATRSQPRFQRAAHDELLDDIRSRMELRAAALMHDTILSHLAAIATSTNDSMPPEQKARIERDLNILLGQEWLSDAAGATNAGGEDRARTALSEAIQEVREAGLDVTGTGDFAAVSRLEPAQAEALGLAAKQCLINVIKHSGVMVAEVAVYASDDELSVMIIDAGRGFSDSAVGADRLGLRASVHNRIESVGGSVQVWSTPGSGTSVLMQLPANPQSRDGDYRPDDSGTGDEHGDAVAASTVQGDE</sequence>
<keyword evidence="5" id="KW-0812">Transmembrane</keyword>
<evidence type="ECO:0000313" key="8">
    <source>
        <dbReference type="Proteomes" id="UP000244978"/>
    </source>
</evidence>
<keyword evidence="5" id="KW-0472">Membrane</keyword>
<evidence type="ECO:0000256" key="2">
    <source>
        <dbReference type="ARBA" id="ARBA00022777"/>
    </source>
</evidence>
<dbReference type="Proteomes" id="UP000244978">
    <property type="component" value="Unassembled WGS sequence"/>
</dbReference>
<keyword evidence="7" id="KW-0547">Nucleotide-binding</keyword>
<feature type="region of interest" description="Disordered" evidence="4">
    <location>
        <begin position="357"/>
        <end position="401"/>
    </location>
</feature>
<keyword evidence="7" id="KW-0067">ATP-binding</keyword>
<dbReference type="PANTHER" id="PTHR24421">
    <property type="entry name" value="NITRATE/NITRITE SENSOR PROTEIN NARX-RELATED"/>
    <property type="match status" value="1"/>
</dbReference>
<feature type="transmembrane region" description="Helical" evidence="5">
    <location>
        <begin position="135"/>
        <end position="154"/>
    </location>
</feature>
<feature type="compositionally biased region" description="Basic and acidic residues" evidence="4">
    <location>
        <begin position="373"/>
        <end position="390"/>
    </location>
</feature>
<reference evidence="8" key="1">
    <citation type="submission" date="2018-04" db="EMBL/GenBank/DDBJ databases">
        <authorList>
            <person name="Liu S."/>
            <person name="Wang Z."/>
            <person name="Li J."/>
        </authorList>
    </citation>
    <scope>NUCLEOTIDE SEQUENCE [LARGE SCALE GENOMIC DNA]</scope>
    <source>
        <strain evidence="8">S1194</strain>
    </source>
</reference>
<dbReference type="InterPro" id="IPR050482">
    <property type="entry name" value="Sensor_HK_TwoCompSys"/>
</dbReference>
<keyword evidence="3" id="KW-0902">Two-component regulatory system</keyword>
<feature type="compositionally biased region" description="Polar residues" evidence="4">
    <location>
        <begin position="357"/>
        <end position="372"/>
    </location>
</feature>
<evidence type="ECO:0000256" key="1">
    <source>
        <dbReference type="ARBA" id="ARBA00022679"/>
    </source>
</evidence>
<dbReference type="SUPFAM" id="SSF55874">
    <property type="entry name" value="ATPase domain of HSP90 chaperone/DNA topoisomerase II/histidine kinase"/>
    <property type="match status" value="1"/>
</dbReference>
<dbReference type="GO" id="GO:0000160">
    <property type="term" value="P:phosphorelay signal transduction system"/>
    <property type="evidence" value="ECO:0007669"/>
    <property type="project" value="UniProtKB-KW"/>
</dbReference>
<dbReference type="Pfam" id="PF02518">
    <property type="entry name" value="HATPase_c"/>
    <property type="match status" value="1"/>
</dbReference>
<feature type="transmembrane region" description="Helical" evidence="5">
    <location>
        <begin position="91"/>
        <end position="115"/>
    </location>
</feature>
<comment type="caution">
    <text evidence="7">The sequence shown here is derived from an EMBL/GenBank/DDBJ whole genome shotgun (WGS) entry which is preliminary data.</text>
</comment>
<dbReference type="GO" id="GO:0005524">
    <property type="term" value="F:ATP binding"/>
    <property type="evidence" value="ECO:0007669"/>
    <property type="project" value="UniProtKB-KW"/>
</dbReference>
<keyword evidence="1" id="KW-0808">Transferase</keyword>
<evidence type="ECO:0000259" key="6">
    <source>
        <dbReference type="Pfam" id="PF02518"/>
    </source>
</evidence>
<keyword evidence="2" id="KW-0418">Kinase</keyword>
<gene>
    <name evidence="7" type="ORF">DF220_05570</name>
</gene>
<dbReference type="InterPro" id="IPR036890">
    <property type="entry name" value="HATPase_C_sf"/>
</dbReference>
<proteinExistence type="predicted"/>
<protein>
    <submittedName>
        <fullName evidence="7">ATP-binding protein</fullName>
    </submittedName>
</protein>
<dbReference type="EMBL" id="QEEX01000001">
    <property type="protein sequence ID" value="PWB97353.1"/>
    <property type="molecule type" value="Genomic_DNA"/>
</dbReference>
<dbReference type="PANTHER" id="PTHR24421:SF61">
    <property type="entry name" value="OXYGEN SENSOR HISTIDINE KINASE NREB"/>
    <property type="match status" value="1"/>
</dbReference>
<evidence type="ECO:0000313" key="7">
    <source>
        <dbReference type="EMBL" id="PWB97353.1"/>
    </source>
</evidence>
<evidence type="ECO:0000256" key="4">
    <source>
        <dbReference type="SAM" id="MobiDB-lite"/>
    </source>
</evidence>
<dbReference type="AlphaFoldDB" id="A0A2U1T0Q1"/>
<dbReference type="GO" id="GO:0016301">
    <property type="term" value="F:kinase activity"/>
    <property type="evidence" value="ECO:0007669"/>
    <property type="project" value="UniProtKB-KW"/>
</dbReference>
<keyword evidence="8" id="KW-1185">Reference proteome</keyword>
<keyword evidence="5" id="KW-1133">Transmembrane helix</keyword>
<dbReference type="InterPro" id="IPR003594">
    <property type="entry name" value="HATPase_dom"/>
</dbReference>
<feature type="transmembrane region" description="Helical" evidence="5">
    <location>
        <begin position="49"/>
        <end position="70"/>
    </location>
</feature>